<dbReference type="EMBL" id="PNBA02000002">
    <property type="protein sequence ID" value="KAG6432862.1"/>
    <property type="molecule type" value="Genomic_DNA"/>
</dbReference>
<dbReference type="Proteomes" id="UP000298416">
    <property type="component" value="Unassembled WGS sequence"/>
</dbReference>
<dbReference type="AlphaFoldDB" id="A0A8X8YLN5"/>
<accession>A0A8X8YLN5</accession>
<sequence>MSPPLTPSAAAYLGAVALQIQKKLQRVCFSLAIAEPKFAARVVRRHSFGVFDYVSYLLLVATYIIFDEEDVVYVAEDGYGRAYCFYDVLADYFVCIPQSGDSIIDLIVQSFASNIVFCLLFYKQKSGNGGFSSESGLWEATIIVLGDRLYKVTHLITLIW</sequence>
<organism evidence="1">
    <name type="scientific">Salvia splendens</name>
    <name type="common">Scarlet sage</name>
    <dbReference type="NCBI Taxonomy" id="180675"/>
    <lineage>
        <taxon>Eukaryota</taxon>
        <taxon>Viridiplantae</taxon>
        <taxon>Streptophyta</taxon>
        <taxon>Embryophyta</taxon>
        <taxon>Tracheophyta</taxon>
        <taxon>Spermatophyta</taxon>
        <taxon>Magnoliopsida</taxon>
        <taxon>eudicotyledons</taxon>
        <taxon>Gunneridae</taxon>
        <taxon>Pentapetalae</taxon>
        <taxon>asterids</taxon>
        <taxon>lamiids</taxon>
        <taxon>Lamiales</taxon>
        <taxon>Lamiaceae</taxon>
        <taxon>Nepetoideae</taxon>
        <taxon>Mentheae</taxon>
        <taxon>Salviinae</taxon>
        <taxon>Salvia</taxon>
        <taxon>Salvia subgen. Calosphace</taxon>
        <taxon>core Calosphace</taxon>
    </lineage>
</organism>
<name>A0A8X8YLN5_SALSN</name>
<reference evidence="1" key="2">
    <citation type="submission" date="2020-08" db="EMBL/GenBank/DDBJ databases">
        <title>Plant Genome Project.</title>
        <authorList>
            <person name="Zhang R.-G."/>
        </authorList>
    </citation>
    <scope>NUCLEOTIDE SEQUENCE</scope>
    <source>
        <strain evidence="1">Huo1</strain>
        <tissue evidence="1">Leaf</tissue>
    </source>
</reference>
<reference evidence="1" key="1">
    <citation type="submission" date="2018-01" db="EMBL/GenBank/DDBJ databases">
        <authorList>
            <person name="Mao J.F."/>
        </authorList>
    </citation>
    <scope>NUCLEOTIDE SEQUENCE</scope>
    <source>
        <strain evidence="1">Huo1</strain>
        <tissue evidence="1">Leaf</tissue>
    </source>
</reference>
<evidence type="ECO:0000313" key="1">
    <source>
        <dbReference type="EMBL" id="KAG6432862.1"/>
    </source>
</evidence>
<protein>
    <submittedName>
        <fullName evidence="1">Uncharacterized protein</fullName>
    </submittedName>
</protein>
<evidence type="ECO:0000313" key="2">
    <source>
        <dbReference type="Proteomes" id="UP000298416"/>
    </source>
</evidence>
<keyword evidence="2" id="KW-1185">Reference proteome</keyword>
<gene>
    <name evidence="1" type="ORF">SASPL_104450</name>
</gene>
<proteinExistence type="predicted"/>
<comment type="caution">
    <text evidence="1">The sequence shown here is derived from an EMBL/GenBank/DDBJ whole genome shotgun (WGS) entry which is preliminary data.</text>
</comment>